<dbReference type="Pfam" id="PF05504">
    <property type="entry name" value="Spore_GerAC"/>
    <property type="match status" value="1"/>
</dbReference>
<evidence type="ECO:0000256" key="4">
    <source>
        <dbReference type="ARBA" id="ARBA00022729"/>
    </source>
</evidence>
<keyword evidence="6" id="KW-0564">Palmitate</keyword>
<evidence type="ECO:0000256" key="3">
    <source>
        <dbReference type="ARBA" id="ARBA00022544"/>
    </source>
</evidence>
<evidence type="ECO:0000259" key="8">
    <source>
        <dbReference type="Pfam" id="PF05504"/>
    </source>
</evidence>
<comment type="subcellular location">
    <subcellularLocation>
        <location evidence="1">Membrane</location>
        <topology evidence="1">Lipid-anchor</topology>
    </subcellularLocation>
</comment>
<accession>A0A644ZPN0</accession>
<evidence type="ECO:0000256" key="6">
    <source>
        <dbReference type="ARBA" id="ARBA00023139"/>
    </source>
</evidence>
<dbReference type="GO" id="GO:0016020">
    <property type="term" value="C:membrane"/>
    <property type="evidence" value="ECO:0007669"/>
    <property type="project" value="UniProtKB-SubCell"/>
</dbReference>
<dbReference type="InterPro" id="IPR046953">
    <property type="entry name" value="Spore_GerAC-like_C"/>
</dbReference>
<sequence>MKKKKLIIMMLVAVATSLVLTGCWDSVEINKREYLFAVGIDKEGDTLKFTAEIPKINEGSEEQRIIYSMENNNFADFYNTSYLHSDKAISDRLMQVIVLGEETAKDPEIFKKIFDEIQRSPQMNRRVKICIAKGKAEDIINTEIPSNPIVGRFLSDMLVKLKRESYQDIYTFDEAILHLGQTGNAMIPVVEMNDKSLKIERAAVIKEYELLGFLETEEVESIMLLLNPTKANIKNINIEADEKTLALGAVDVSMTEDIDLDKDILNVDYYITLYCYVDSFIIGDDSLADENFMNKVKEESLKKISDTTSSTIDKLQHTYKADLLRIKDDLYKFHKQDYEKIMDKYDEVFEAADINVHFKMDIKSIGLVK</sequence>
<dbReference type="EMBL" id="VSSQ01009503">
    <property type="protein sequence ID" value="MPM41821.1"/>
    <property type="molecule type" value="Genomic_DNA"/>
</dbReference>
<evidence type="ECO:0000313" key="10">
    <source>
        <dbReference type="EMBL" id="MPM41821.1"/>
    </source>
</evidence>
<evidence type="ECO:0000256" key="5">
    <source>
        <dbReference type="ARBA" id="ARBA00023136"/>
    </source>
</evidence>
<dbReference type="PROSITE" id="PS51257">
    <property type="entry name" value="PROKAR_LIPOPROTEIN"/>
    <property type="match status" value="1"/>
</dbReference>
<keyword evidence="4" id="KW-0732">Signal</keyword>
<gene>
    <name evidence="10" type="primary">gerAC_5</name>
    <name evidence="10" type="ORF">SDC9_88481</name>
</gene>
<dbReference type="Gene3D" id="3.30.300.210">
    <property type="entry name" value="Nutrient germinant receptor protein C, domain 3"/>
    <property type="match status" value="1"/>
</dbReference>
<feature type="domain" description="Spore germination GerAC-like C-terminal" evidence="8">
    <location>
        <begin position="201"/>
        <end position="366"/>
    </location>
</feature>
<evidence type="ECO:0000256" key="1">
    <source>
        <dbReference type="ARBA" id="ARBA00004635"/>
    </source>
</evidence>
<dbReference type="InterPro" id="IPR038501">
    <property type="entry name" value="Spore_GerAC_C_sf"/>
</dbReference>
<evidence type="ECO:0000256" key="2">
    <source>
        <dbReference type="ARBA" id="ARBA00007886"/>
    </source>
</evidence>
<evidence type="ECO:0000259" key="9">
    <source>
        <dbReference type="Pfam" id="PF25198"/>
    </source>
</evidence>
<protein>
    <submittedName>
        <fullName evidence="10">Spore germination protein A3</fullName>
    </submittedName>
</protein>
<comment type="similarity">
    <text evidence="2">Belongs to the GerABKC lipoprotein family.</text>
</comment>
<dbReference type="NCBIfam" id="TIGR02887">
    <property type="entry name" value="spore_ger_x_C"/>
    <property type="match status" value="1"/>
</dbReference>
<dbReference type="InterPro" id="IPR057336">
    <property type="entry name" value="GerAC_N"/>
</dbReference>
<dbReference type="InterPro" id="IPR008844">
    <property type="entry name" value="Spore_GerAC-like"/>
</dbReference>
<dbReference type="Pfam" id="PF25198">
    <property type="entry name" value="Spore_GerAC_N"/>
    <property type="match status" value="1"/>
</dbReference>
<proteinExistence type="inferred from homology"/>
<dbReference type="PANTHER" id="PTHR35789">
    <property type="entry name" value="SPORE GERMINATION PROTEIN B3"/>
    <property type="match status" value="1"/>
</dbReference>
<evidence type="ECO:0000256" key="7">
    <source>
        <dbReference type="ARBA" id="ARBA00023288"/>
    </source>
</evidence>
<dbReference type="GO" id="GO:0009847">
    <property type="term" value="P:spore germination"/>
    <property type="evidence" value="ECO:0007669"/>
    <property type="project" value="InterPro"/>
</dbReference>
<keyword evidence="5" id="KW-0472">Membrane</keyword>
<comment type="caution">
    <text evidence="10">The sequence shown here is derived from an EMBL/GenBank/DDBJ whole genome shotgun (WGS) entry which is preliminary data.</text>
</comment>
<reference evidence="10" key="1">
    <citation type="submission" date="2019-08" db="EMBL/GenBank/DDBJ databases">
        <authorList>
            <person name="Kucharzyk K."/>
            <person name="Murdoch R.W."/>
            <person name="Higgins S."/>
            <person name="Loffler F."/>
        </authorList>
    </citation>
    <scope>NUCLEOTIDE SEQUENCE</scope>
</reference>
<organism evidence="10">
    <name type="scientific">bioreactor metagenome</name>
    <dbReference type="NCBI Taxonomy" id="1076179"/>
    <lineage>
        <taxon>unclassified sequences</taxon>
        <taxon>metagenomes</taxon>
        <taxon>ecological metagenomes</taxon>
    </lineage>
</organism>
<dbReference type="PANTHER" id="PTHR35789:SF1">
    <property type="entry name" value="SPORE GERMINATION PROTEIN B3"/>
    <property type="match status" value="1"/>
</dbReference>
<feature type="domain" description="Spore germination protein N-terminal" evidence="9">
    <location>
        <begin position="25"/>
        <end position="191"/>
    </location>
</feature>
<keyword evidence="7" id="KW-0449">Lipoprotein</keyword>
<dbReference type="AlphaFoldDB" id="A0A644ZPN0"/>
<name>A0A644ZPN0_9ZZZZ</name>
<keyword evidence="3" id="KW-0309">Germination</keyword>